<comment type="subcellular location">
    <subcellularLocation>
        <location evidence="1 9">Bacterial flagellum basal body</location>
    </subcellularLocation>
    <subcellularLocation>
        <location evidence="2">Cell membrane</location>
        <topology evidence="2">Multi-pass membrane protein</topology>
    </subcellularLocation>
</comment>
<accession>A0A4S2GWU3</accession>
<sequence>MNAFLEQISKFGIGRLIAIFGLTAGVAGALIYFTMSMNGDGQALLFSGLQPADAASVTERLEGAGIAYELREGGSAVYVAQDQVDEARLRVASGGALGFGSVGYEIFDETDALGTTSFVQNVNAKRALEGELARSINAINAVSASRVHLVLPERRLFSQETEQPSASVVLTVRGEIGPAQVETIRNLIATAVPGLATNRITVADDRGRLLASPSDGENASAAALEVRRSGVEEDLRRKVSDVVEGVVGSGAARVVVTAELNRESLTQSSQQFDPDGQVLRSTETSEEIEDERDGARSGLVSASENLPDAQDGAGQGPQSSRNRSIETEIRNFEISNTTTTRVIEAGGIERLAVSVVVDHAEIRAADGTVSYEPRSPEQIEAIARLVRAAVGFDESRGDVVEVSQMAFSRPDITLGSPAPAGFSLARSDMFRIAELVVLFLTALLIVLLVARPLVRGVVGGPQPAFAGAGGDMTALPRQSRQGALPEGQGQAALPVREGEGEETIDIDQIEGQVKRSSVKKVANLVQDHPDESMSILRNWMHGD</sequence>
<dbReference type="GO" id="GO:0005886">
    <property type="term" value="C:plasma membrane"/>
    <property type="evidence" value="ECO:0007669"/>
    <property type="project" value="UniProtKB-SubCell"/>
</dbReference>
<keyword evidence="14" id="KW-0966">Cell projection</keyword>
<feature type="compositionally biased region" description="Polar residues" evidence="10">
    <location>
        <begin position="263"/>
        <end position="272"/>
    </location>
</feature>
<dbReference type="OrthoDB" id="9807026at2"/>
<dbReference type="RefSeq" id="WP_135997037.1">
    <property type="nucleotide sequence ID" value="NZ_CP071057.1"/>
</dbReference>
<protein>
    <recommendedName>
        <fullName evidence="9">Flagellar M-ring protein</fullName>
    </recommendedName>
</protein>
<evidence type="ECO:0000256" key="6">
    <source>
        <dbReference type="ARBA" id="ARBA00022989"/>
    </source>
</evidence>
<proteinExistence type="inferred from homology"/>
<reference evidence="14 15" key="1">
    <citation type="journal article" date="2017" name="Int. J. Syst. Evol. Microbiol.">
        <title>Marinicauda algicola sp. nov., isolated from a marine red alga Rhodosorus marinus.</title>
        <authorList>
            <person name="Jeong S.E."/>
            <person name="Jeon S.H."/>
            <person name="Chun B.H."/>
            <person name="Kim D.W."/>
            <person name="Jeon C.O."/>
        </authorList>
    </citation>
    <scope>NUCLEOTIDE SEQUENCE [LARGE SCALE GENOMIC DNA]</scope>
    <source>
        <strain evidence="14 15">JCM 31718</strain>
    </source>
</reference>
<gene>
    <name evidence="14" type="primary">fliF</name>
    <name evidence="14" type="ORF">E5163_13905</name>
</gene>
<dbReference type="Proteomes" id="UP000308054">
    <property type="component" value="Unassembled WGS sequence"/>
</dbReference>
<evidence type="ECO:0000256" key="7">
    <source>
        <dbReference type="ARBA" id="ARBA00023136"/>
    </source>
</evidence>
<dbReference type="Gene3D" id="3.30.300.30">
    <property type="match status" value="1"/>
</dbReference>
<keyword evidence="15" id="KW-1185">Reference proteome</keyword>
<evidence type="ECO:0000256" key="9">
    <source>
        <dbReference type="PIRNR" id="PIRNR004862"/>
    </source>
</evidence>
<evidence type="ECO:0000256" key="10">
    <source>
        <dbReference type="SAM" id="MobiDB-lite"/>
    </source>
</evidence>
<dbReference type="InterPro" id="IPR043427">
    <property type="entry name" value="YscJ/FliF"/>
</dbReference>
<evidence type="ECO:0000313" key="14">
    <source>
        <dbReference type="EMBL" id="TGY87526.1"/>
    </source>
</evidence>
<keyword evidence="5 11" id="KW-0812">Transmembrane</keyword>
<keyword evidence="8 9" id="KW-0975">Bacterial flagellum</keyword>
<dbReference type="PIRSF" id="PIRSF004862">
    <property type="entry name" value="FliF"/>
    <property type="match status" value="1"/>
</dbReference>
<dbReference type="InterPro" id="IPR013556">
    <property type="entry name" value="Flag_M-ring_C"/>
</dbReference>
<evidence type="ECO:0000256" key="11">
    <source>
        <dbReference type="SAM" id="Phobius"/>
    </source>
</evidence>
<dbReference type="PRINTS" id="PR01009">
    <property type="entry name" value="FLGMRINGFLIF"/>
</dbReference>
<dbReference type="EMBL" id="SRXW01000005">
    <property type="protein sequence ID" value="TGY87526.1"/>
    <property type="molecule type" value="Genomic_DNA"/>
</dbReference>
<evidence type="ECO:0000256" key="2">
    <source>
        <dbReference type="ARBA" id="ARBA00004651"/>
    </source>
</evidence>
<dbReference type="GO" id="GO:0009431">
    <property type="term" value="C:bacterial-type flagellum basal body, MS ring"/>
    <property type="evidence" value="ECO:0007669"/>
    <property type="project" value="InterPro"/>
</dbReference>
<keyword evidence="4" id="KW-1003">Cell membrane</keyword>
<feature type="region of interest" description="Disordered" evidence="10">
    <location>
        <begin position="263"/>
        <end position="324"/>
    </location>
</feature>
<feature type="domain" description="Flagellar M-ring C-terminal" evidence="13">
    <location>
        <begin position="245"/>
        <end position="407"/>
    </location>
</feature>
<dbReference type="NCBIfam" id="TIGR00206">
    <property type="entry name" value="fliF"/>
    <property type="match status" value="1"/>
</dbReference>
<dbReference type="InterPro" id="IPR006182">
    <property type="entry name" value="FliF_N_dom"/>
</dbReference>
<comment type="caution">
    <text evidence="14">The sequence shown here is derived from an EMBL/GenBank/DDBJ whole genome shotgun (WGS) entry which is preliminary data.</text>
</comment>
<evidence type="ECO:0000256" key="1">
    <source>
        <dbReference type="ARBA" id="ARBA00004117"/>
    </source>
</evidence>
<feature type="domain" description="Flagellar M-ring N-terminal" evidence="12">
    <location>
        <begin position="42"/>
        <end position="211"/>
    </location>
</feature>
<evidence type="ECO:0000256" key="4">
    <source>
        <dbReference type="ARBA" id="ARBA00022475"/>
    </source>
</evidence>
<comment type="function">
    <text evidence="9">The M ring may be actively involved in energy transduction.</text>
</comment>
<feature type="transmembrane region" description="Helical" evidence="11">
    <location>
        <begin position="12"/>
        <end position="33"/>
    </location>
</feature>
<evidence type="ECO:0000259" key="12">
    <source>
        <dbReference type="Pfam" id="PF01514"/>
    </source>
</evidence>
<organism evidence="14 15">
    <name type="scientific">Marinicauda algicola</name>
    <dbReference type="NCBI Taxonomy" id="2029849"/>
    <lineage>
        <taxon>Bacteria</taxon>
        <taxon>Pseudomonadati</taxon>
        <taxon>Pseudomonadota</taxon>
        <taxon>Alphaproteobacteria</taxon>
        <taxon>Maricaulales</taxon>
        <taxon>Maricaulaceae</taxon>
        <taxon>Marinicauda</taxon>
    </lineage>
</organism>
<dbReference type="PANTHER" id="PTHR30046:SF0">
    <property type="entry name" value="FLAGELLAR M-RING PROTEIN"/>
    <property type="match status" value="1"/>
</dbReference>
<evidence type="ECO:0000259" key="13">
    <source>
        <dbReference type="Pfam" id="PF08345"/>
    </source>
</evidence>
<keyword evidence="14" id="KW-0282">Flagellum</keyword>
<evidence type="ECO:0000313" key="15">
    <source>
        <dbReference type="Proteomes" id="UP000308054"/>
    </source>
</evidence>
<evidence type="ECO:0000256" key="8">
    <source>
        <dbReference type="ARBA" id="ARBA00023143"/>
    </source>
</evidence>
<dbReference type="Pfam" id="PF01514">
    <property type="entry name" value="YscJ_FliF"/>
    <property type="match status" value="1"/>
</dbReference>
<comment type="similarity">
    <text evidence="3 9">Belongs to the FliF family.</text>
</comment>
<feature type="region of interest" description="Disordered" evidence="10">
    <location>
        <begin position="475"/>
        <end position="501"/>
    </location>
</feature>
<name>A0A4S2GWU3_9PROT</name>
<keyword evidence="14" id="KW-0969">Cilium</keyword>
<keyword evidence="6 11" id="KW-1133">Transmembrane helix</keyword>
<evidence type="ECO:0000256" key="3">
    <source>
        <dbReference type="ARBA" id="ARBA00007971"/>
    </source>
</evidence>
<dbReference type="InterPro" id="IPR000067">
    <property type="entry name" value="FlgMring_FliF"/>
</dbReference>
<feature type="transmembrane region" description="Helical" evidence="11">
    <location>
        <begin position="432"/>
        <end position="454"/>
    </location>
</feature>
<dbReference type="InterPro" id="IPR045851">
    <property type="entry name" value="AMP-bd_C_sf"/>
</dbReference>
<evidence type="ECO:0000256" key="5">
    <source>
        <dbReference type="ARBA" id="ARBA00022692"/>
    </source>
</evidence>
<dbReference type="GO" id="GO:0003774">
    <property type="term" value="F:cytoskeletal motor activity"/>
    <property type="evidence" value="ECO:0007669"/>
    <property type="project" value="InterPro"/>
</dbReference>
<dbReference type="PANTHER" id="PTHR30046">
    <property type="entry name" value="FLAGELLAR M-RING PROTEIN"/>
    <property type="match status" value="1"/>
</dbReference>
<dbReference type="Pfam" id="PF08345">
    <property type="entry name" value="YscJ_FliF_C"/>
    <property type="match status" value="1"/>
</dbReference>
<dbReference type="GO" id="GO:0071973">
    <property type="term" value="P:bacterial-type flagellum-dependent cell motility"/>
    <property type="evidence" value="ECO:0007669"/>
    <property type="project" value="InterPro"/>
</dbReference>
<dbReference type="AlphaFoldDB" id="A0A4S2GWU3"/>
<keyword evidence="7 11" id="KW-0472">Membrane</keyword>